<dbReference type="AlphaFoldDB" id="A0ABD2LPI9"/>
<feature type="compositionally biased region" description="Basic residues" evidence="1">
    <location>
        <begin position="128"/>
        <end position="137"/>
    </location>
</feature>
<protein>
    <submittedName>
        <fullName evidence="2">Uncharacterized protein</fullName>
    </submittedName>
</protein>
<dbReference type="Proteomes" id="UP001620626">
    <property type="component" value="Unassembled WGS sequence"/>
</dbReference>
<feature type="compositionally biased region" description="Polar residues" evidence="1">
    <location>
        <begin position="32"/>
        <end position="42"/>
    </location>
</feature>
<proteinExistence type="predicted"/>
<feature type="compositionally biased region" description="Basic and acidic residues" evidence="1">
    <location>
        <begin position="1"/>
        <end position="20"/>
    </location>
</feature>
<dbReference type="EMBL" id="JBICBT010000334">
    <property type="protein sequence ID" value="KAL3117151.1"/>
    <property type="molecule type" value="Genomic_DNA"/>
</dbReference>
<evidence type="ECO:0000313" key="2">
    <source>
        <dbReference type="EMBL" id="KAL3117151.1"/>
    </source>
</evidence>
<reference evidence="2 3" key="1">
    <citation type="submission" date="2024-10" db="EMBL/GenBank/DDBJ databases">
        <authorList>
            <person name="Kim D."/>
        </authorList>
    </citation>
    <scope>NUCLEOTIDE SEQUENCE [LARGE SCALE GENOMIC DNA]</scope>
    <source>
        <strain evidence="2">BH-2024</strain>
    </source>
</reference>
<evidence type="ECO:0000256" key="1">
    <source>
        <dbReference type="SAM" id="MobiDB-lite"/>
    </source>
</evidence>
<accession>A0ABD2LPI9</accession>
<comment type="caution">
    <text evidence="2">The sequence shown here is derived from an EMBL/GenBank/DDBJ whole genome shotgun (WGS) entry which is preliminary data.</text>
</comment>
<keyword evidence="3" id="KW-1185">Reference proteome</keyword>
<evidence type="ECO:0000313" key="3">
    <source>
        <dbReference type="Proteomes" id="UP001620626"/>
    </source>
</evidence>
<feature type="region of interest" description="Disordered" evidence="1">
    <location>
        <begin position="125"/>
        <end position="167"/>
    </location>
</feature>
<sequence length="167" mass="19269">MKEPFEGHRGAERAERHFRADDDELEKGQFPPQLSAQRNAKGNGQKEEESDDETMMRMVMIMVHYGHNWLTITLDIPREFLFECFAFRNCQKVSRWAIALAERTEEKRKALALDKFLFFPLPPGGPSKWKRRERKCQRHDSDNNDGDGIIPTATPPPITSSSHVASQ</sequence>
<organism evidence="2 3">
    <name type="scientific">Heterodera trifolii</name>
    <dbReference type="NCBI Taxonomy" id="157864"/>
    <lineage>
        <taxon>Eukaryota</taxon>
        <taxon>Metazoa</taxon>
        <taxon>Ecdysozoa</taxon>
        <taxon>Nematoda</taxon>
        <taxon>Chromadorea</taxon>
        <taxon>Rhabditida</taxon>
        <taxon>Tylenchina</taxon>
        <taxon>Tylenchomorpha</taxon>
        <taxon>Tylenchoidea</taxon>
        <taxon>Heteroderidae</taxon>
        <taxon>Heteroderinae</taxon>
        <taxon>Heterodera</taxon>
    </lineage>
</organism>
<feature type="region of interest" description="Disordered" evidence="1">
    <location>
        <begin position="1"/>
        <end position="52"/>
    </location>
</feature>
<gene>
    <name evidence="2" type="ORF">niasHT_007554</name>
</gene>
<name>A0ABD2LPI9_9BILA</name>